<dbReference type="RefSeq" id="WP_112136979.1">
    <property type="nucleotide sequence ID" value="NZ_CP016181.1"/>
</dbReference>
<dbReference type="EMBL" id="CP016181">
    <property type="protein sequence ID" value="AWX99848.1"/>
    <property type="molecule type" value="Genomic_DNA"/>
</dbReference>
<proteinExistence type="predicted"/>
<evidence type="ECO:0000313" key="1">
    <source>
        <dbReference type="EMBL" id="AWX99848.1"/>
    </source>
</evidence>
<organism evidence="1 2">
    <name type="scientific">Marinomonas primoryensis</name>
    <dbReference type="NCBI Taxonomy" id="178399"/>
    <lineage>
        <taxon>Bacteria</taxon>
        <taxon>Pseudomonadati</taxon>
        <taxon>Pseudomonadota</taxon>
        <taxon>Gammaproteobacteria</taxon>
        <taxon>Oceanospirillales</taxon>
        <taxon>Oceanospirillaceae</taxon>
        <taxon>Marinomonas</taxon>
    </lineage>
</organism>
<dbReference type="Proteomes" id="UP000249898">
    <property type="component" value="Chromosome"/>
</dbReference>
<dbReference type="AlphaFoldDB" id="A0A2Z4PRU3"/>
<gene>
    <name evidence="1" type="ORF">A8139_07445</name>
</gene>
<evidence type="ECO:0000313" key="2">
    <source>
        <dbReference type="Proteomes" id="UP000249898"/>
    </source>
</evidence>
<reference evidence="1 2" key="1">
    <citation type="submission" date="2016-06" db="EMBL/GenBank/DDBJ databases">
        <title>The sequenced genome of the ice-adhering bacterium Marinomonas primoryensis, from Antarctica.</title>
        <authorList>
            <person name="Graham L."/>
            <person name="Vance T.D.R."/>
            <person name="Davies P.L."/>
        </authorList>
    </citation>
    <scope>NUCLEOTIDE SEQUENCE [LARGE SCALE GENOMIC DNA]</scope>
    <source>
        <strain evidence="1 2">AceL</strain>
    </source>
</reference>
<dbReference type="OrthoDB" id="6105939at2"/>
<evidence type="ECO:0008006" key="3">
    <source>
        <dbReference type="Google" id="ProtNLM"/>
    </source>
</evidence>
<accession>A0A2Z4PRU3</accession>
<protein>
    <recommendedName>
        <fullName evidence="3">Flagellar protein FliT</fullName>
    </recommendedName>
</protein>
<name>A0A2Z4PRU3_9GAMM</name>
<sequence length="98" mass="11512">MLDLSQLAKLTEELERAVLVKDFDEIQRLCLEHNDFIFSLKPEKKNSVINQKLKTFIEVHHLAIQLVQDTHRIMQNQLFQSIKARKSVSKYKGVKHAK</sequence>